<keyword evidence="6 7" id="KW-0413">Isomerase</keyword>
<dbReference type="Pfam" id="PF09312">
    <property type="entry name" value="SurA_N"/>
    <property type="match status" value="1"/>
</dbReference>
<dbReference type="AlphaFoldDB" id="A0A4P6UNJ9"/>
<dbReference type="Gene3D" id="3.10.50.40">
    <property type="match status" value="2"/>
</dbReference>
<comment type="function">
    <text evidence="7">Chaperone involved in the correct folding and assembly of outer membrane proteins. Recognizes specific patterns of aromatic residues and the orientation of their side chains, which are found more frequently in integral outer membrane proteins. May act in both early periplasmic and late outer membrane-associated steps of protein maturation.</text>
</comment>
<keyword evidence="2 7" id="KW-0677">Repeat</keyword>
<dbReference type="EMBL" id="CP031395">
    <property type="protein sequence ID" value="QBK06356.1"/>
    <property type="molecule type" value="Genomic_DNA"/>
</dbReference>
<dbReference type="PANTHER" id="PTHR47637:SF1">
    <property type="entry name" value="CHAPERONE SURA"/>
    <property type="match status" value="1"/>
</dbReference>
<keyword evidence="3 7" id="KW-0574">Periplasm</keyword>
<dbReference type="Gene3D" id="1.10.4030.10">
    <property type="entry name" value="Porin chaperone SurA, peptide-binding domain"/>
    <property type="match status" value="1"/>
</dbReference>
<dbReference type="Proteomes" id="UP000292939">
    <property type="component" value="Chromosome"/>
</dbReference>
<dbReference type="GO" id="GO:0042277">
    <property type="term" value="F:peptide binding"/>
    <property type="evidence" value="ECO:0007669"/>
    <property type="project" value="InterPro"/>
</dbReference>
<evidence type="ECO:0000256" key="5">
    <source>
        <dbReference type="ARBA" id="ARBA00023186"/>
    </source>
</evidence>
<evidence type="ECO:0000256" key="4">
    <source>
        <dbReference type="ARBA" id="ARBA00023110"/>
    </source>
</evidence>
<keyword evidence="4 7" id="KW-0697">Rotamase</keyword>
<dbReference type="InterPro" id="IPR046357">
    <property type="entry name" value="PPIase_dom_sf"/>
</dbReference>
<dbReference type="PANTHER" id="PTHR47637">
    <property type="entry name" value="CHAPERONE SURA"/>
    <property type="match status" value="1"/>
</dbReference>
<dbReference type="InterPro" id="IPR015391">
    <property type="entry name" value="SurA_N"/>
</dbReference>
<organism evidence="9 10">
    <name type="scientific">Hylemonella gracilis</name>
    <dbReference type="NCBI Taxonomy" id="80880"/>
    <lineage>
        <taxon>Bacteria</taxon>
        <taxon>Pseudomonadati</taxon>
        <taxon>Pseudomonadota</taxon>
        <taxon>Betaproteobacteria</taxon>
        <taxon>Burkholderiales</taxon>
        <taxon>Comamonadaceae</taxon>
        <taxon>Hylemonella</taxon>
    </lineage>
</organism>
<comment type="catalytic activity">
    <reaction evidence="7">
        <text>[protein]-peptidylproline (omega=180) = [protein]-peptidylproline (omega=0)</text>
        <dbReference type="Rhea" id="RHEA:16237"/>
        <dbReference type="Rhea" id="RHEA-COMP:10747"/>
        <dbReference type="Rhea" id="RHEA-COMP:10748"/>
        <dbReference type="ChEBI" id="CHEBI:83833"/>
        <dbReference type="ChEBI" id="CHEBI:83834"/>
        <dbReference type="EC" id="5.2.1.8"/>
    </reaction>
</comment>
<evidence type="ECO:0000313" key="9">
    <source>
        <dbReference type="EMBL" id="QBK06356.1"/>
    </source>
</evidence>
<evidence type="ECO:0000256" key="3">
    <source>
        <dbReference type="ARBA" id="ARBA00022764"/>
    </source>
</evidence>
<dbReference type="RefSeq" id="WP_131278000.1">
    <property type="nucleotide sequence ID" value="NZ_CP031395.1"/>
</dbReference>
<dbReference type="PROSITE" id="PS50198">
    <property type="entry name" value="PPIC_PPIASE_2"/>
    <property type="match status" value="2"/>
</dbReference>
<dbReference type="GO" id="GO:0051082">
    <property type="term" value="F:unfolded protein binding"/>
    <property type="evidence" value="ECO:0007669"/>
    <property type="project" value="UniProtKB-UniRule"/>
</dbReference>
<comment type="subcellular location">
    <subcellularLocation>
        <location evidence="7">Periplasm</location>
    </subcellularLocation>
    <text evidence="7">Is capable of associating with the outer membrane.</text>
</comment>
<dbReference type="Pfam" id="PF00639">
    <property type="entry name" value="Rotamase"/>
    <property type="match status" value="2"/>
</dbReference>
<gene>
    <name evidence="7" type="primary">surA</name>
    <name evidence="9" type="ORF">DW355_03655</name>
</gene>
<evidence type="ECO:0000256" key="2">
    <source>
        <dbReference type="ARBA" id="ARBA00022737"/>
    </source>
</evidence>
<dbReference type="KEGG" id="hgr:DW355_03655"/>
<dbReference type="SUPFAM" id="SSF54534">
    <property type="entry name" value="FKBP-like"/>
    <property type="match status" value="2"/>
</dbReference>
<keyword evidence="1 7" id="KW-0732">Signal</keyword>
<dbReference type="GO" id="GO:0043165">
    <property type="term" value="P:Gram-negative-bacterium-type cell outer membrane assembly"/>
    <property type="evidence" value="ECO:0007669"/>
    <property type="project" value="InterPro"/>
</dbReference>
<evidence type="ECO:0000256" key="1">
    <source>
        <dbReference type="ARBA" id="ARBA00022729"/>
    </source>
</evidence>
<sequence length="448" mass="50045" precursor="true">MTHHPALGRLLIAFVLFALLTGAAHAQRASSSPPDVRSADYIVAVINSEPITNAQVNAEVTRALRQFAAQRRPAPEGQALRRQLLDQLINERAQLQLAREMGLKIDEPSVDQAEQNVARQNQLTVAQLRQQVQQQDGMTPQTLRSRLKDQLLLTRLREREVDARVRVSDADVEQYLAEQLQRNSNPASQLINIAHILVAVSEDASEARQAELQRKADQVARRAREKGADFAALARELSDAGDRANGGQLGLRAGDRYPALFTNAVRTLAVGEVSEPVRSGAGFHVLKLIERRQPALPPQTVTQSRARHILLIPGAQLSEAQARDKLNDFRRRIQAGETDFATLARQNSQDGSAVQGGDLGWANPGMYVPEFESVMNQLAPGQISDPLISRFGVHLIQLLERRQATLNEREQRELIRNMLRERKMAEAYDNWVRDTRARAYVELREAPQ</sequence>
<dbReference type="OrthoDB" id="14196at2"/>
<dbReference type="GO" id="GO:0030288">
    <property type="term" value="C:outer membrane-bounded periplasmic space"/>
    <property type="evidence" value="ECO:0007669"/>
    <property type="project" value="InterPro"/>
</dbReference>
<dbReference type="PROSITE" id="PS01096">
    <property type="entry name" value="PPIC_PPIASE_1"/>
    <property type="match status" value="1"/>
</dbReference>
<feature type="chain" id="PRO_5021053132" description="Chaperone SurA" evidence="7">
    <location>
        <begin position="27"/>
        <end position="448"/>
    </location>
</feature>
<evidence type="ECO:0000256" key="7">
    <source>
        <dbReference type="HAMAP-Rule" id="MF_01183"/>
    </source>
</evidence>
<dbReference type="InterPro" id="IPR023034">
    <property type="entry name" value="PPIase_SurA"/>
</dbReference>
<name>A0A4P6UNJ9_9BURK</name>
<protein>
    <recommendedName>
        <fullName evidence="7">Chaperone SurA</fullName>
    </recommendedName>
    <alternativeName>
        <fullName evidence="7">Peptidyl-prolyl cis-trans isomerase SurA</fullName>
        <shortName evidence="7">PPIase SurA</shortName>
        <ecNumber evidence="7">5.2.1.8</ecNumber>
    </alternativeName>
    <alternativeName>
        <fullName evidence="7">Rotamase SurA</fullName>
    </alternativeName>
</protein>
<dbReference type="SUPFAM" id="SSF109998">
    <property type="entry name" value="Triger factor/SurA peptide-binding domain-like"/>
    <property type="match status" value="1"/>
</dbReference>
<reference evidence="9 10" key="1">
    <citation type="submission" date="2018-07" db="EMBL/GenBank/DDBJ databases">
        <title>Exploring interactions and the metabolic potential of the ultra-small soil bacteria Hylemonella gracilis.</title>
        <authorList>
            <person name="Tyc O."/>
            <person name="Kulkarni P."/>
            <person name="Gawehns F."/>
            <person name="Hundscheid M."/>
            <person name="Zweers H."/>
            <person name="Garbeva P."/>
        </authorList>
    </citation>
    <scope>NUCLEOTIDE SEQUENCE [LARGE SCALE GENOMIC DNA]</scope>
    <source>
        <strain evidence="9 10">NS1</strain>
    </source>
</reference>
<accession>A0A4P6UNJ9</accession>
<feature type="domain" description="PpiC" evidence="8">
    <location>
        <begin position="188"/>
        <end position="290"/>
    </location>
</feature>
<comment type="domain">
    <text evidence="7">The PPIase activity resides only in the second parvulin domain. The N-terminal region and the C-terminal tail are necessary and sufficient for the chaperone activity of SurA. The PPIase activity is dispensable for SurA to function as a chaperone. The N-terminal region and the C-terminal tail are also required for porin recognition.</text>
</comment>
<evidence type="ECO:0000256" key="6">
    <source>
        <dbReference type="ARBA" id="ARBA00023235"/>
    </source>
</evidence>
<dbReference type="InterPro" id="IPR050280">
    <property type="entry name" value="OMP_Chaperone_SurA"/>
</dbReference>
<dbReference type="GO" id="GO:0003755">
    <property type="term" value="F:peptidyl-prolyl cis-trans isomerase activity"/>
    <property type="evidence" value="ECO:0007669"/>
    <property type="project" value="UniProtKB-UniRule"/>
</dbReference>
<evidence type="ECO:0000259" key="8">
    <source>
        <dbReference type="PROSITE" id="PS50198"/>
    </source>
</evidence>
<feature type="signal peptide" evidence="7">
    <location>
        <begin position="1"/>
        <end position="26"/>
    </location>
</feature>
<dbReference type="InterPro" id="IPR000297">
    <property type="entry name" value="PPIase_PpiC"/>
</dbReference>
<dbReference type="EC" id="5.2.1.8" evidence="7"/>
<dbReference type="InterPro" id="IPR023058">
    <property type="entry name" value="PPIase_PpiC_CS"/>
</dbReference>
<feature type="domain" description="PpiC" evidence="8">
    <location>
        <begin position="301"/>
        <end position="400"/>
    </location>
</feature>
<keyword evidence="5 7" id="KW-0143">Chaperone</keyword>
<dbReference type="GO" id="GO:0050821">
    <property type="term" value="P:protein stabilization"/>
    <property type="evidence" value="ECO:0007669"/>
    <property type="project" value="InterPro"/>
</dbReference>
<dbReference type="InterPro" id="IPR027304">
    <property type="entry name" value="Trigger_fact/SurA_dom_sf"/>
</dbReference>
<proteinExistence type="inferred from homology"/>
<evidence type="ECO:0000313" key="10">
    <source>
        <dbReference type="Proteomes" id="UP000292939"/>
    </source>
</evidence>
<dbReference type="HAMAP" id="MF_01183">
    <property type="entry name" value="Chaperone_SurA"/>
    <property type="match status" value="1"/>
</dbReference>
<dbReference type="GO" id="GO:0006457">
    <property type="term" value="P:protein folding"/>
    <property type="evidence" value="ECO:0007669"/>
    <property type="project" value="UniProtKB-UniRule"/>
</dbReference>